<evidence type="ECO:0000256" key="4">
    <source>
        <dbReference type="ARBA" id="ARBA00022833"/>
    </source>
</evidence>
<keyword evidence="5" id="KW-0560">Oxidoreductase</keyword>
<dbReference type="GO" id="GO:0016702">
    <property type="term" value="F:oxidoreductase activity, acting on single donors with incorporation of molecular oxygen, incorporation of two atoms of oxygen"/>
    <property type="evidence" value="ECO:0007669"/>
    <property type="project" value="UniProtKB-ARBA"/>
</dbReference>
<keyword evidence="4" id="KW-0862">Zinc</keyword>
<dbReference type="InterPro" id="IPR014436">
    <property type="entry name" value="Extradiol_dOase_DODA"/>
</dbReference>
<evidence type="ECO:0000256" key="1">
    <source>
        <dbReference type="ARBA" id="ARBA00001947"/>
    </source>
</evidence>
<proteinExistence type="inferred from homology"/>
<dbReference type="PANTHER" id="PTHR30096:SF0">
    <property type="entry name" value="4,5-DOPA DIOXYGENASE EXTRADIOL-LIKE PROTEIN"/>
    <property type="match status" value="1"/>
</dbReference>
<sequence length="265" mass="28860">MTPASTEPRMPVLFIGHGSPMNAIEENTWTQGFRSLARQLPRPKAILSISAHWFLPGTHVTGNEHPPTIHDFGGFPRALYEMQYPARGSVELANRVVGLLGASRASVQHDWGLDHGTWTVLHHLRPEADVPVVQLSIDARLAPSEHFTLGRALAGLRDEGVLVMGSGNVTHNLRHAFTSMRSGDTTTPAWAERFDQDVARALEQRDGAFLARVIETDAGRMSHPSIDHYLPLLYAAGAAGDGGTVRFPVSGFDLGSLSMRSVLYS</sequence>
<comment type="similarity">
    <text evidence="2">Belongs to the DODA-type extradiol aromatic ring-opening dioxygenase family.</text>
</comment>
<reference evidence="7 8" key="1">
    <citation type="submission" date="2014-07" db="EMBL/GenBank/DDBJ databases">
        <title>Draft Genome Sequence of Gephyronic Acid Producer, Cystobacter violaceus Strain Cb vi76.</title>
        <authorList>
            <person name="Stevens D.C."/>
            <person name="Young J."/>
            <person name="Carmichael R."/>
            <person name="Tan J."/>
            <person name="Taylor R.E."/>
        </authorList>
    </citation>
    <scope>NUCLEOTIDE SEQUENCE [LARGE SCALE GENOMIC DNA]</scope>
    <source>
        <strain evidence="7 8">Cb vi76</strain>
    </source>
</reference>
<evidence type="ECO:0000256" key="3">
    <source>
        <dbReference type="ARBA" id="ARBA00022723"/>
    </source>
</evidence>
<dbReference type="Proteomes" id="UP000028547">
    <property type="component" value="Unassembled WGS sequence"/>
</dbReference>
<dbReference type="GO" id="GO:0008198">
    <property type="term" value="F:ferrous iron binding"/>
    <property type="evidence" value="ECO:0007669"/>
    <property type="project" value="InterPro"/>
</dbReference>
<comment type="caution">
    <text evidence="7">The sequence shown here is derived from an EMBL/GenBank/DDBJ whole genome shotgun (WGS) entry which is preliminary data.</text>
</comment>
<gene>
    <name evidence="7" type="ORF">Q664_11685</name>
</gene>
<dbReference type="Pfam" id="PF02900">
    <property type="entry name" value="LigB"/>
    <property type="match status" value="1"/>
</dbReference>
<protein>
    <submittedName>
        <fullName evidence="7">Dioxygenase</fullName>
    </submittedName>
</protein>
<dbReference type="EMBL" id="JPMI01000075">
    <property type="protein sequence ID" value="KFA92949.1"/>
    <property type="molecule type" value="Genomic_DNA"/>
</dbReference>
<evidence type="ECO:0000256" key="5">
    <source>
        <dbReference type="ARBA" id="ARBA00023002"/>
    </source>
</evidence>
<evidence type="ECO:0000313" key="8">
    <source>
        <dbReference type="Proteomes" id="UP000028547"/>
    </source>
</evidence>
<name>A0A084SWW4_9BACT</name>
<dbReference type="PANTHER" id="PTHR30096">
    <property type="entry name" value="4,5-DOPA DIOXYGENASE EXTRADIOL-LIKE PROTEIN"/>
    <property type="match status" value="1"/>
</dbReference>
<dbReference type="GO" id="GO:0008270">
    <property type="term" value="F:zinc ion binding"/>
    <property type="evidence" value="ECO:0007669"/>
    <property type="project" value="InterPro"/>
</dbReference>
<dbReference type="SUPFAM" id="SSF53213">
    <property type="entry name" value="LigB-like"/>
    <property type="match status" value="1"/>
</dbReference>
<dbReference type="PIRSF" id="PIRSF006157">
    <property type="entry name" value="Doxgns_DODA"/>
    <property type="match status" value="1"/>
</dbReference>
<keyword evidence="7" id="KW-0223">Dioxygenase</keyword>
<dbReference type="CDD" id="cd07363">
    <property type="entry name" value="45_DOPA_Dioxygenase"/>
    <property type="match status" value="1"/>
</dbReference>
<accession>A0A084SWW4</accession>
<comment type="cofactor">
    <cofactor evidence="1">
        <name>Zn(2+)</name>
        <dbReference type="ChEBI" id="CHEBI:29105"/>
    </cofactor>
</comment>
<dbReference type="AlphaFoldDB" id="A0A084SWW4"/>
<dbReference type="Gene3D" id="3.40.830.10">
    <property type="entry name" value="LigB-like"/>
    <property type="match status" value="1"/>
</dbReference>
<evidence type="ECO:0000259" key="6">
    <source>
        <dbReference type="Pfam" id="PF02900"/>
    </source>
</evidence>
<evidence type="ECO:0000313" key="7">
    <source>
        <dbReference type="EMBL" id="KFA92949.1"/>
    </source>
</evidence>
<dbReference type="RefSeq" id="WP_043393537.1">
    <property type="nucleotide sequence ID" value="NZ_JPMI01000075.1"/>
</dbReference>
<organism evidence="7 8">
    <name type="scientific">Archangium violaceum Cb vi76</name>
    <dbReference type="NCBI Taxonomy" id="1406225"/>
    <lineage>
        <taxon>Bacteria</taxon>
        <taxon>Pseudomonadati</taxon>
        <taxon>Myxococcota</taxon>
        <taxon>Myxococcia</taxon>
        <taxon>Myxococcales</taxon>
        <taxon>Cystobacterineae</taxon>
        <taxon>Archangiaceae</taxon>
        <taxon>Archangium</taxon>
    </lineage>
</organism>
<feature type="domain" description="Extradiol ring-cleavage dioxygenase class III enzyme subunit B" evidence="6">
    <location>
        <begin position="16"/>
        <end position="241"/>
    </location>
</feature>
<evidence type="ECO:0000256" key="2">
    <source>
        <dbReference type="ARBA" id="ARBA00007581"/>
    </source>
</evidence>
<dbReference type="InterPro" id="IPR004183">
    <property type="entry name" value="Xdiol_dOase_suB"/>
</dbReference>
<keyword evidence="3" id="KW-0479">Metal-binding</keyword>
<dbReference type="NCBIfam" id="NF007914">
    <property type="entry name" value="PRK10628.1"/>
    <property type="match status" value="1"/>
</dbReference>